<keyword evidence="3" id="KW-1185">Reference proteome</keyword>
<keyword evidence="1" id="KW-0343">GTPase activation</keyword>
<dbReference type="PANTHER" id="PTHR20913">
    <property type="entry name" value="TBC1 DOMAIN FAMILY MEMBER 20/GTPASE"/>
    <property type="match status" value="1"/>
</dbReference>
<dbReference type="InterPro" id="IPR035969">
    <property type="entry name" value="Rab-GAP_TBC_sf"/>
</dbReference>
<reference evidence="2" key="1">
    <citation type="submission" date="2022-11" db="EMBL/GenBank/DDBJ databases">
        <title>Centuries of genome instability and evolution in soft-shell clam transmissible cancer (bioRxiv).</title>
        <authorList>
            <person name="Hart S.F.M."/>
            <person name="Yonemitsu M.A."/>
            <person name="Giersch R.M."/>
            <person name="Beal B.F."/>
            <person name="Arriagada G."/>
            <person name="Davis B.W."/>
            <person name="Ostrander E.A."/>
            <person name="Goff S.P."/>
            <person name="Metzger M.J."/>
        </authorList>
    </citation>
    <scope>NUCLEOTIDE SEQUENCE</scope>
    <source>
        <strain evidence="2">MELC-2E11</strain>
        <tissue evidence="2">Siphon/mantle</tissue>
    </source>
</reference>
<gene>
    <name evidence="2" type="ORF">MAR_026486</name>
</gene>
<organism evidence="2 3">
    <name type="scientific">Mya arenaria</name>
    <name type="common">Soft-shell clam</name>
    <dbReference type="NCBI Taxonomy" id="6604"/>
    <lineage>
        <taxon>Eukaryota</taxon>
        <taxon>Metazoa</taxon>
        <taxon>Spiralia</taxon>
        <taxon>Lophotrochozoa</taxon>
        <taxon>Mollusca</taxon>
        <taxon>Bivalvia</taxon>
        <taxon>Autobranchia</taxon>
        <taxon>Heteroconchia</taxon>
        <taxon>Euheterodonta</taxon>
        <taxon>Imparidentia</taxon>
        <taxon>Neoheterodontei</taxon>
        <taxon>Myida</taxon>
        <taxon>Myoidea</taxon>
        <taxon>Myidae</taxon>
        <taxon>Mya</taxon>
    </lineage>
</organism>
<dbReference type="PANTHER" id="PTHR20913:SF7">
    <property type="entry name" value="RE60063P"/>
    <property type="match status" value="1"/>
</dbReference>
<dbReference type="Proteomes" id="UP001164746">
    <property type="component" value="Chromosome 8"/>
</dbReference>
<evidence type="ECO:0000256" key="1">
    <source>
        <dbReference type="ARBA" id="ARBA00022468"/>
    </source>
</evidence>
<feature type="non-terminal residue" evidence="2">
    <location>
        <position position="147"/>
    </location>
</feature>
<dbReference type="SUPFAM" id="SSF47923">
    <property type="entry name" value="Ypt/Rab-GAP domain of gyp1p"/>
    <property type="match status" value="1"/>
</dbReference>
<dbReference type="Gene3D" id="1.10.8.1310">
    <property type="match status" value="1"/>
</dbReference>
<evidence type="ECO:0000313" key="2">
    <source>
        <dbReference type="EMBL" id="WAR12306.1"/>
    </source>
</evidence>
<protein>
    <submittedName>
        <fullName evidence="2">TBC20-like protein</fullName>
    </submittedName>
</protein>
<name>A0ABY7EUC7_MYAAR</name>
<evidence type="ECO:0000313" key="3">
    <source>
        <dbReference type="Proteomes" id="UP001164746"/>
    </source>
</evidence>
<proteinExistence type="predicted"/>
<accession>A0ABY7EUC7</accession>
<dbReference type="InterPro" id="IPR045913">
    <property type="entry name" value="TBC20/Gyp8-like"/>
</dbReference>
<sequence>MDEDVRLGLQDQLVDLIMRVLVRHDELHYYQGYHDICVTFLLVAGENLAFALVDKLSLNHLRSEVGTIFSLSWLITWYGHVLPHLRDIVRCYDFFIACHPLMPIYLAAAIPDDLPYERLIVRAGELYDQYSPDDLAHDAILNMKRTQ</sequence>
<dbReference type="EMBL" id="CP111019">
    <property type="protein sequence ID" value="WAR12306.1"/>
    <property type="molecule type" value="Genomic_DNA"/>
</dbReference>